<protein>
    <submittedName>
        <fullName evidence="1">Uncharacterized protein</fullName>
    </submittedName>
</protein>
<sequence length="69" mass="7298">MLMKLGDGWGWDEFGITGPLSYAARLSTCEALAKQGLVASSHGDFDLTDAGETLAKQLKDQTKADHAAS</sequence>
<accession>A0A3M5MMM3</accession>
<evidence type="ECO:0000313" key="1">
    <source>
        <dbReference type="EMBL" id="RMT61558.1"/>
    </source>
</evidence>
<comment type="caution">
    <text evidence="1">The sequence shown here is derived from an EMBL/GenBank/DDBJ whole genome shotgun (WGS) entry which is preliminary data.</text>
</comment>
<gene>
    <name evidence="1" type="ORF">ALP44_02851</name>
</gene>
<dbReference type="Proteomes" id="UP000282636">
    <property type="component" value="Unassembled WGS sequence"/>
</dbReference>
<evidence type="ECO:0000313" key="2">
    <source>
        <dbReference type="Proteomes" id="UP000282636"/>
    </source>
</evidence>
<proteinExistence type="predicted"/>
<reference evidence="1 2" key="1">
    <citation type="submission" date="2018-08" db="EMBL/GenBank/DDBJ databases">
        <title>Recombination of ecologically and evolutionarily significant loci maintains genetic cohesion in the Pseudomonas syringae species complex.</title>
        <authorList>
            <person name="Dillon M."/>
            <person name="Thakur S."/>
            <person name="Almeida R.N.D."/>
            <person name="Weir B.S."/>
            <person name="Guttman D.S."/>
        </authorList>
    </citation>
    <scope>NUCLEOTIDE SEQUENCE [LARGE SCALE GENOMIC DNA]</scope>
    <source>
        <strain evidence="1 2">ICMP 3934</strain>
    </source>
</reference>
<dbReference type="AlphaFoldDB" id="A0A3M5MMM3"/>
<dbReference type="EMBL" id="RBTL01000273">
    <property type="protein sequence ID" value="RMT61558.1"/>
    <property type="molecule type" value="Genomic_DNA"/>
</dbReference>
<name>A0A3M5MMM3_PSESX</name>
<organism evidence="1 2">
    <name type="scientific">Pseudomonas syringae pv. theae</name>
    <dbReference type="NCBI Taxonomy" id="103985"/>
    <lineage>
        <taxon>Bacteria</taxon>
        <taxon>Pseudomonadati</taxon>
        <taxon>Pseudomonadota</taxon>
        <taxon>Gammaproteobacteria</taxon>
        <taxon>Pseudomonadales</taxon>
        <taxon>Pseudomonadaceae</taxon>
        <taxon>Pseudomonas</taxon>
        <taxon>Pseudomonas syringae</taxon>
    </lineage>
</organism>